<dbReference type="EMBL" id="BDGG01000012">
    <property type="protein sequence ID" value="GAV05521.1"/>
    <property type="molecule type" value="Genomic_DNA"/>
</dbReference>
<feature type="compositionally biased region" description="Basic and acidic residues" evidence="2">
    <location>
        <begin position="243"/>
        <end position="256"/>
    </location>
</feature>
<keyword evidence="1" id="KW-0175">Coiled coil</keyword>
<comment type="caution">
    <text evidence="3">The sequence shown here is derived from an EMBL/GenBank/DDBJ whole genome shotgun (WGS) entry which is preliminary data.</text>
</comment>
<evidence type="ECO:0000256" key="2">
    <source>
        <dbReference type="SAM" id="MobiDB-lite"/>
    </source>
</evidence>
<evidence type="ECO:0000256" key="1">
    <source>
        <dbReference type="SAM" id="Coils"/>
    </source>
</evidence>
<feature type="compositionally biased region" description="Basic and acidic residues" evidence="2">
    <location>
        <begin position="168"/>
        <end position="205"/>
    </location>
</feature>
<feature type="compositionally biased region" description="Basic and acidic residues" evidence="2">
    <location>
        <begin position="113"/>
        <end position="123"/>
    </location>
</feature>
<protein>
    <submittedName>
        <fullName evidence="3">Uncharacterized protein</fullName>
    </submittedName>
</protein>
<feature type="compositionally biased region" description="Basic and acidic residues" evidence="2">
    <location>
        <begin position="795"/>
        <end position="811"/>
    </location>
</feature>
<evidence type="ECO:0000313" key="3">
    <source>
        <dbReference type="EMBL" id="GAV05521.1"/>
    </source>
</evidence>
<proteinExistence type="predicted"/>
<feature type="compositionally biased region" description="Basic and acidic residues" evidence="2">
    <location>
        <begin position="294"/>
        <end position="311"/>
    </location>
</feature>
<sequence>MLETTIKELTEEQAQQAASISSASSRHRSGFETIIHHESHSNHPSSASITAFPPRKSARPTGPHLQVELDSEDDTVPSGPPTAGLTVAGRPRESTSVSREPSAPQKRRRKRGEKADQDVRGPEDPSGPSSPQNTPQDETAADGKTRAVSGQLGGSAGIPDPFDTSSGGEEHTKGPHGRDRGKAISKQRPEKLELGEGKEDSKEGNNGRNSKAGKEDEEGKERGKELQGLPSEEDHFPQAVKSLELKDTSGVDKDLAFELDATDQAEGSRPSSPTSPKKAHKGKSRRASRHRVRGSIDKRRQSLAQDGKEEEPVQQQDEGVGDSEYKVESDATQTQRLQCDVPEATETEDGSVGYCPPCPACPPPPVTAEQEVQFGTAPDQKVASVNKTTGAQRSLIQFLDVEAQPSFTGLSPEEQAAYEETIDKAANYEEQVDMLTSELEELRTDQEESESRAHDAEVLLRKMEDEARRLEVENTAMKHQLEQLEAEKDQLVTWAHDIEMEAEQKQAALAGLEVLVAEQKKIIESYQKDKKSQGATTEFDIFGTTVQLQTDEITSGEAKTELQKLKTVLADFRRSMIGVLVSQNLIADIPSFPEQLRDTWNAASGAAEVTSDVKEHFAVLTDIIAQAFEHREAEHRAAFQALAQKKASEIERGVIGTDSSEDMRKVRLKLRQRVLELEVENSQMHDVLKTMTKLLEDKRANYEGQLSQKEENNKKQREEIRKMKDLAWALAEPLAKLREEGVARLGERKSLVDVLHLLQSVEQKVGKKIRTQDRKTAVPQMLVTGAHVVDPNAGQKHEHGEHGSALHDRPSSETAPHYGLNVKGLSRTQLPDDRSKESLQVPEVASRHEDSSHCVPVHVETADKDMSTSDRIGRAKTEITHFFLDPHNDWTVRSTTREVSFGHKVVQTSDDPNDANVAQLDENGQPLPTDGVLFLPSHGKINLYDTAFGTAKVRAPEIKEDILCVSWI</sequence>
<keyword evidence="4" id="KW-1185">Reference proteome</keyword>
<name>A0A1D1VWT3_RAMVA</name>
<gene>
    <name evidence="3" type="primary">RvY_15641</name>
    <name evidence="3" type="synonym">RvY_15641.2</name>
    <name evidence="3" type="ORF">RvY_15641-2</name>
</gene>
<dbReference type="OrthoDB" id="10634041at2759"/>
<dbReference type="Proteomes" id="UP000186922">
    <property type="component" value="Unassembled WGS sequence"/>
</dbReference>
<feature type="region of interest" description="Disordered" evidence="2">
    <location>
        <begin position="1"/>
        <end position="353"/>
    </location>
</feature>
<evidence type="ECO:0000313" key="4">
    <source>
        <dbReference type="Proteomes" id="UP000186922"/>
    </source>
</evidence>
<feature type="compositionally biased region" description="Polar residues" evidence="2">
    <location>
        <begin position="127"/>
        <end position="137"/>
    </location>
</feature>
<dbReference type="AlphaFoldDB" id="A0A1D1VWT3"/>
<reference evidence="3 4" key="1">
    <citation type="journal article" date="2016" name="Nat. Commun.">
        <title>Extremotolerant tardigrade genome and improved radiotolerance of human cultured cells by tardigrade-unique protein.</title>
        <authorList>
            <person name="Hashimoto T."/>
            <person name="Horikawa D.D."/>
            <person name="Saito Y."/>
            <person name="Kuwahara H."/>
            <person name="Kozuka-Hata H."/>
            <person name="Shin-I T."/>
            <person name="Minakuchi Y."/>
            <person name="Ohishi K."/>
            <person name="Motoyama A."/>
            <person name="Aizu T."/>
            <person name="Enomoto A."/>
            <person name="Kondo K."/>
            <person name="Tanaka S."/>
            <person name="Hara Y."/>
            <person name="Koshikawa S."/>
            <person name="Sagara H."/>
            <person name="Miura T."/>
            <person name="Yokobori S."/>
            <person name="Miyagawa K."/>
            <person name="Suzuki Y."/>
            <person name="Kubo T."/>
            <person name="Oyama M."/>
            <person name="Kohara Y."/>
            <person name="Fujiyama A."/>
            <person name="Arakawa K."/>
            <person name="Katayama T."/>
            <person name="Toyoda A."/>
            <person name="Kunieda T."/>
        </authorList>
    </citation>
    <scope>NUCLEOTIDE SEQUENCE [LARGE SCALE GENOMIC DNA]</scope>
    <source>
        <strain evidence="3 4">YOKOZUNA-1</strain>
    </source>
</reference>
<feature type="region of interest" description="Disordered" evidence="2">
    <location>
        <begin position="791"/>
        <end position="852"/>
    </location>
</feature>
<organism evidence="3 4">
    <name type="scientific">Ramazzottius varieornatus</name>
    <name type="common">Water bear</name>
    <name type="synonym">Tardigrade</name>
    <dbReference type="NCBI Taxonomy" id="947166"/>
    <lineage>
        <taxon>Eukaryota</taxon>
        <taxon>Metazoa</taxon>
        <taxon>Ecdysozoa</taxon>
        <taxon>Tardigrada</taxon>
        <taxon>Eutardigrada</taxon>
        <taxon>Parachela</taxon>
        <taxon>Hypsibioidea</taxon>
        <taxon>Ramazzottiidae</taxon>
        <taxon>Ramazzottius</taxon>
    </lineage>
</organism>
<feature type="compositionally biased region" description="Low complexity" evidence="2">
    <location>
        <begin position="13"/>
        <end position="24"/>
    </location>
</feature>
<feature type="compositionally biased region" description="Basic and acidic residues" evidence="2">
    <location>
        <begin position="212"/>
        <end position="225"/>
    </location>
</feature>
<feature type="coiled-coil region" evidence="1">
    <location>
        <begin position="692"/>
        <end position="726"/>
    </location>
</feature>
<feature type="coiled-coil region" evidence="1">
    <location>
        <begin position="418"/>
        <end position="487"/>
    </location>
</feature>
<feature type="compositionally biased region" description="Basic residues" evidence="2">
    <location>
        <begin position="277"/>
        <end position="293"/>
    </location>
</feature>
<accession>A0A1D1VWT3</accession>
<feature type="compositionally biased region" description="Basic and acidic residues" evidence="2">
    <location>
        <begin position="1"/>
        <end position="10"/>
    </location>
</feature>